<reference evidence="1" key="1">
    <citation type="journal article" date="2014" name="Front. Microbiol.">
        <title>High frequency of phylogenetically diverse reductive dehalogenase-homologous genes in deep subseafloor sedimentary metagenomes.</title>
        <authorList>
            <person name="Kawai M."/>
            <person name="Futagami T."/>
            <person name="Toyoda A."/>
            <person name="Takaki Y."/>
            <person name="Nishi S."/>
            <person name="Hori S."/>
            <person name="Arai W."/>
            <person name="Tsubouchi T."/>
            <person name="Morono Y."/>
            <person name="Uchiyama I."/>
            <person name="Ito T."/>
            <person name="Fujiyama A."/>
            <person name="Inagaki F."/>
            <person name="Takami H."/>
        </authorList>
    </citation>
    <scope>NUCLEOTIDE SEQUENCE</scope>
    <source>
        <strain evidence="1">Expedition CK06-06</strain>
    </source>
</reference>
<name>X0W3W4_9ZZZZ</name>
<evidence type="ECO:0000313" key="1">
    <source>
        <dbReference type="EMBL" id="GAG07411.1"/>
    </source>
</evidence>
<dbReference type="PANTHER" id="PTHR43861:SF6">
    <property type="entry name" value="METHYLTRANSFERASE TYPE 11"/>
    <property type="match status" value="1"/>
</dbReference>
<dbReference type="Pfam" id="PF13489">
    <property type="entry name" value="Methyltransf_23"/>
    <property type="match status" value="1"/>
</dbReference>
<sequence>MKREEIFRNTNKIYLGWQGYASDKLLRFATRYAGKRILDVGCSIGDYCLELSSRRFDCVGVDYNEEYVKEAKSRGVKAYVMDAYNLGFEDKSFDTVLLFEVLEHVEKPELALLEAKRLARRNILITTPNFSEYERLASVKLTYYDVLTEDHVIFFTEEELLNLCKKVSSRCTVIKKEPIYMHRFLPLCLRKPISILYRTKLLKPVIYRRLYALVWLEG</sequence>
<dbReference type="SUPFAM" id="SSF53335">
    <property type="entry name" value="S-adenosyl-L-methionine-dependent methyltransferases"/>
    <property type="match status" value="1"/>
</dbReference>
<dbReference type="AlphaFoldDB" id="X0W3W4"/>
<organism evidence="1">
    <name type="scientific">marine sediment metagenome</name>
    <dbReference type="NCBI Taxonomy" id="412755"/>
    <lineage>
        <taxon>unclassified sequences</taxon>
        <taxon>metagenomes</taxon>
        <taxon>ecological metagenomes</taxon>
    </lineage>
</organism>
<proteinExistence type="predicted"/>
<dbReference type="CDD" id="cd02440">
    <property type="entry name" value="AdoMet_MTases"/>
    <property type="match status" value="1"/>
</dbReference>
<evidence type="ECO:0008006" key="2">
    <source>
        <dbReference type="Google" id="ProtNLM"/>
    </source>
</evidence>
<dbReference type="EMBL" id="BARS01027044">
    <property type="protein sequence ID" value="GAG07411.1"/>
    <property type="molecule type" value="Genomic_DNA"/>
</dbReference>
<comment type="caution">
    <text evidence="1">The sequence shown here is derived from an EMBL/GenBank/DDBJ whole genome shotgun (WGS) entry which is preliminary data.</text>
</comment>
<dbReference type="InterPro" id="IPR029063">
    <property type="entry name" value="SAM-dependent_MTases_sf"/>
</dbReference>
<protein>
    <recommendedName>
        <fullName evidence="2">Methyltransferase type 11 domain-containing protein</fullName>
    </recommendedName>
</protein>
<dbReference type="PANTHER" id="PTHR43861">
    <property type="entry name" value="TRANS-ACONITATE 2-METHYLTRANSFERASE-RELATED"/>
    <property type="match status" value="1"/>
</dbReference>
<dbReference type="Gene3D" id="3.40.50.150">
    <property type="entry name" value="Vaccinia Virus protein VP39"/>
    <property type="match status" value="1"/>
</dbReference>
<gene>
    <name evidence="1" type="ORF">S01H1_42519</name>
</gene>
<accession>X0W3W4</accession>